<keyword evidence="2" id="KW-0456">Lyase</keyword>
<dbReference type="EC" id="4.1.1.37" evidence="2"/>
<dbReference type="SMR" id="A0A1F2P4A4"/>
<evidence type="ECO:0000259" key="1">
    <source>
        <dbReference type="Pfam" id="PF01208"/>
    </source>
</evidence>
<dbReference type="PANTHER" id="PTHR47099:SF1">
    <property type="entry name" value="METHYLCOBAMIDE:COM METHYLTRANSFERASE MTBA"/>
    <property type="match status" value="1"/>
</dbReference>
<evidence type="ECO:0000313" key="3">
    <source>
        <dbReference type="Proteomes" id="UP000185779"/>
    </source>
</evidence>
<feature type="domain" description="Uroporphyrinogen decarboxylase (URO-D)" evidence="1">
    <location>
        <begin position="8"/>
        <end position="348"/>
    </location>
</feature>
<dbReference type="CDD" id="cd03465">
    <property type="entry name" value="URO-D_like"/>
    <property type="match status" value="1"/>
</dbReference>
<keyword evidence="3" id="KW-1185">Reference proteome</keyword>
<gene>
    <name evidence="2" type="ORF">SBU_001175</name>
</gene>
<dbReference type="GO" id="GO:0006779">
    <property type="term" value="P:porphyrin-containing compound biosynthetic process"/>
    <property type="evidence" value="ECO:0007669"/>
    <property type="project" value="InterPro"/>
</dbReference>
<dbReference type="GO" id="GO:0008168">
    <property type="term" value="F:methyltransferase activity"/>
    <property type="evidence" value="ECO:0007669"/>
    <property type="project" value="UniProtKB-KW"/>
</dbReference>
<dbReference type="InterPro" id="IPR038071">
    <property type="entry name" value="UROD/MetE-like_sf"/>
</dbReference>
<keyword evidence="2" id="KW-0808">Transferase</keyword>
<dbReference type="Pfam" id="PF01208">
    <property type="entry name" value="URO-D"/>
    <property type="match status" value="1"/>
</dbReference>
<dbReference type="Gene3D" id="3.20.20.210">
    <property type="match status" value="1"/>
</dbReference>
<name>A0A1F2P4A4_9EURY</name>
<dbReference type="PANTHER" id="PTHR47099">
    <property type="entry name" value="METHYLCOBAMIDE:COM METHYLTRANSFERASE MTBA"/>
    <property type="match status" value="1"/>
</dbReference>
<comment type="caution">
    <text evidence="2">The sequence shown here is derived from an EMBL/GenBank/DDBJ whole genome shotgun (WGS) entry which is preliminary data.</text>
</comment>
<reference evidence="2" key="1">
    <citation type="submission" date="2016-05" db="EMBL/GenBank/DDBJ databases">
        <title>Microbial consortia oxidize butane by reversing methanogenesis.</title>
        <authorList>
            <person name="Laso-Perez R."/>
            <person name="Richter M."/>
            <person name="Wegener G."/>
            <person name="Musat F."/>
        </authorList>
    </citation>
    <scope>NUCLEOTIDE SEQUENCE [LARGE SCALE GENOMIC DNA]</scope>
    <source>
        <strain evidence="2">BOX1</strain>
    </source>
</reference>
<sequence length="355" mass="39866">MRTSSEMTPKERFECALRHEEPDRVPVFFMAMAATAREAGLEIAEYSKDPEKLARGQIAFYERYKPDCLTPGTDISMTGSSYGTKTEFHEGMTLPTIAEYAVNEPEDWERLEAPDPRRAGRRGVYLGAIERISAKLGDEVPILGFIITPLTLSSWVAPLRRVVIDMKKNPDLLHKGLRTLTDSVKMRVETSIDAGISYFIMVTTRATRDVFTQEQYRKFGMVYDLEVLDYVIRKKIPVIVHLCGADPLLDMVATEYPIDGINWWDRGEKTYNLSEMKAKYGDRITLIGGVDQTRELILGSPEEVEQQAKDAIMQAADGGGFMLAPGCDLPPITPPENIKAMINAAKKYGKYPINP</sequence>
<dbReference type="SUPFAM" id="SSF51726">
    <property type="entry name" value="UROD/MetE-like"/>
    <property type="match status" value="1"/>
</dbReference>
<dbReference type="EMBL" id="LYOR01000005">
    <property type="protein sequence ID" value="OFV65993.1"/>
    <property type="molecule type" value="Genomic_DNA"/>
</dbReference>
<dbReference type="Proteomes" id="UP000185779">
    <property type="component" value="Unassembled WGS sequence"/>
</dbReference>
<proteinExistence type="predicted"/>
<accession>A0A1F2P4A4</accession>
<dbReference type="GO" id="GO:0004853">
    <property type="term" value="F:uroporphyrinogen decarboxylase activity"/>
    <property type="evidence" value="ECO:0007669"/>
    <property type="project" value="UniProtKB-EC"/>
</dbReference>
<evidence type="ECO:0000313" key="2">
    <source>
        <dbReference type="EMBL" id="OFV65993.1"/>
    </source>
</evidence>
<organism evidence="2 3">
    <name type="scientific">Candidatus Syntropharchaeum butanivorans</name>
    <dbReference type="NCBI Taxonomy" id="1839936"/>
    <lineage>
        <taxon>Archaea</taxon>
        <taxon>Methanobacteriati</taxon>
        <taxon>Methanobacteriota</taxon>
        <taxon>Stenosarchaea group</taxon>
        <taxon>Methanomicrobia</taxon>
        <taxon>Methanosarcinales</taxon>
        <taxon>ANME-2 cluster</taxon>
        <taxon>Candidatus Syntropharchaeum</taxon>
    </lineage>
</organism>
<dbReference type="STRING" id="1839936.SBU_001175"/>
<dbReference type="GO" id="GO:0032259">
    <property type="term" value="P:methylation"/>
    <property type="evidence" value="ECO:0007669"/>
    <property type="project" value="UniProtKB-KW"/>
</dbReference>
<dbReference type="InterPro" id="IPR000257">
    <property type="entry name" value="Uroporphyrinogen_deCOase"/>
</dbReference>
<dbReference type="InterPro" id="IPR052024">
    <property type="entry name" value="Methanogen_methyltrans"/>
</dbReference>
<keyword evidence="2" id="KW-0489">Methyltransferase</keyword>
<dbReference type="AlphaFoldDB" id="A0A1F2P4A4"/>
<protein>
    <submittedName>
        <fullName evidence="2">Methylcobamide:CoM methyltransferase</fullName>
        <ecNumber evidence="2">4.1.1.37</ecNumber>
    </submittedName>
</protein>